<dbReference type="InterPro" id="IPR003477">
    <property type="entry name" value="PemK-like"/>
</dbReference>
<protein>
    <recommendedName>
        <fullName evidence="5">PemK-like protein</fullName>
    </recommendedName>
</protein>
<dbReference type="EMBL" id="LRQT01000092">
    <property type="protein sequence ID" value="KXA62415.1"/>
    <property type="molecule type" value="Genomic_DNA"/>
</dbReference>
<evidence type="ECO:0008006" key="5">
    <source>
        <dbReference type="Google" id="ProtNLM"/>
    </source>
</evidence>
<dbReference type="InterPro" id="IPR011067">
    <property type="entry name" value="Plasmid_toxin/cell-grow_inhib"/>
</dbReference>
<dbReference type="Pfam" id="PF02452">
    <property type="entry name" value="PemK_toxin"/>
    <property type="match status" value="1"/>
</dbReference>
<accession>A0A133S224</accession>
<dbReference type="PATRIC" id="fig|39777.7.peg.1602"/>
<keyword evidence="2" id="KW-1277">Toxin-antitoxin system</keyword>
<gene>
    <name evidence="3" type="ORF">HMPREF3233_01635</name>
</gene>
<sequence length="299" mass="34319">MKSKVTVHETITVKADTDCSYLFKNFEKVYTDNPTILNVAKSSIAKITITHASLPCFDKNCNEAILLLNSILEENIHVSLDILWTCMKNNYEVLSEIQDPLRQDLIDFANYLIPLMLNTRANQSALEKSLSITLHSFKTTILQRSFKKIQILTDWLTKWSSYLQQESTFKPDSLKKYKLGEIILVDFGFNVGGELGGRHYAVVLDRNNNPRSGTVLVAPISSYDPNQGPHRGSVDLGTGAIHNYKKGSQIILNQIRYISKMRIERPKTSLERSEFIKVDRLEELMNRLSNKFYFYKKEK</sequence>
<comment type="similarity">
    <text evidence="1">Belongs to the PemK/MazF family.</text>
</comment>
<evidence type="ECO:0000313" key="3">
    <source>
        <dbReference type="EMBL" id="KXA62415.1"/>
    </source>
</evidence>
<proteinExistence type="inferred from homology"/>
<dbReference type="Proteomes" id="UP000070226">
    <property type="component" value="Unassembled WGS sequence"/>
</dbReference>
<evidence type="ECO:0000256" key="1">
    <source>
        <dbReference type="ARBA" id="ARBA00007521"/>
    </source>
</evidence>
<evidence type="ECO:0000256" key="2">
    <source>
        <dbReference type="ARBA" id="ARBA00022649"/>
    </source>
</evidence>
<dbReference type="RefSeq" id="WP_060807846.1">
    <property type="nucleotide sequence ID" value="NZ_KQ958120.1"/>
</dbReference>
<dbReference type="AlphaFoldDB" id="A0A133S224"/>
<comment type="caution">
    <text evidence="3">The sequence shown here is derived from an EMBL/GenBank/DDBJ whole genome shotgun (WGS) entry which is preliminary data.</text>
</comment>
<organism evidence="3">
    <name type="scientific">Veillonella atypica</name>
    <dbReference type="NCBI Taxonomy" id="39777"/>
    <lineage>
        <taxon>Bacteria</taxon>
        <taxon>Bacillati</taxon>
        <taxon>Bacillota</taxon>
        <taxon>Negativicutes</taxon>
        <taxon>Veillonellales</taxon>
        <taxon>Veillonellaceae</taxon>
        <taxon>Veillonella</taxon>
    </lineage>
</organism>
<dbReference type="Gene3D" id="2.30.30.110">
    <property type="match status" value="1"/>
</dbReference>
<evidence type="ECO:0000313" key="4">
    <source>
        <dbReference type="Proteomes" id="UP000070226"/>
    </source>
</evidence>
<reference evidence="3 4" key="1">
    <citation type="submission" date="2016-01" db="EMBL/GenBank/DDBJ databases">
        <authorList>
            <person name="Oliw E.H."/>
        </authorList>
    </citation>
    <scope>NUCLEOTIDE SEQUENCE [LARGE SCALE GENOMIC DNA]</scope>
    <source>
        <strain evidence="3 4">CMW7756B</strain>
    </source>
</reference>
<dbReference type="SUPFAM" id="SSF50118">
    <property type="entry name" value="Cell growth inhibitor/plasmid maintenance toxic component"/>
    <property type="match status" value="1"/>
</dbReference>
<name>A0A133S224_9FIRM</name>
<dbReference type="GO" id="GO:0003677">
    <property type="term" value="F:DNA binding"/>
    <property type="evidence" value="ECO:0007669"/>
    <property type="project" value="InterPro"/>
</dbReference>